<gene>
    <name evidence="2" type="primary">tusC</name>
    <name evidence="2" type="ORF">SAMEA1410922_01156</name>
</gene>
<name>A0ABY6TJL4_9PAST</name>
<dbReference type="EMBL" id="CABFKI010000006">
    <property type="protein sequence ID" value="VTU07787.1"/>
    <property type="molecule type" value="Genomic_DNA"/>
</dbReference>
<dbReference type="InterPro" id="IPR003787">
    <property type="entry name" value="Sulphur_relay_DsrE/F-like"/>
</dbReference>
<dbReference type="NCBIfam" id="NF001238">
    <property type="entry name" value="PRK00211.1"/>
    <property type="match status" value="1"/>
</dbReference>
<dbReference type="Proteomes" id="UP000308167">
    <property type="component" value="Unassembled WGS sequence"/>
</dbReference>
<comment type="caution">
    <text evidence="2">The sequence shown here is derived from an EMBL/GenBank/DDBJ whole genome shotgun (WGS) entry which is preliminary data.</text>
</comment>
<dbReference type="PANTHER" id="PTHR38780">
    <property type="entry name" value="PROTEIN TUSC"/>
    <property type="match status" value="1"/>
</dbReference>
<dbReference type="SUPFAM" id="SSF75169">
    <property type="entry name" value="DsrEFH-like"/>
    <property type="match status" value="1"/>
</dbReference>
<keyword evidence="3" id="KW-1185">Reference proteome</keyword>
<sequence>MTKLAFVFRTPPYGSSSSREGLDTLLAATAFCNEEDISVFFIEDGVFNLLAHQQPEKIHQKDFIRTFKLLELNEIEQRYLCEESVVERDLADKEIILPCHLLKRADIIEKLQSADKIFTF</sequence>
<dbReference type="Gene3D" id="3.40.1260.10">
    <property type="entry name" value="DsrEFH-like"/>
    <property type="match status" value="1"/>
</dbReference>
<protein>
    <submittedName>
        <fullName evidence="2">Sulfur relay protein TusC</fullName>
    </submittedName>
</protein>
<evidence type="ECO:0000256" key="1">
    <source>
        <dbReference type="ARBA" id="ARBA00005996"/>
    </source>
</evidence>
<dbReference type="NCBIfam" id="TIGR03010">
    <property type="entry name" value="sulf_tusC_dsrF"/>
    <property type="match status" value="1"/>
</dbReference>
<dbReference type="RefSeq" id="WP_135709958.1">
    <property type="nucleotide sequence ID" value="NZ_CABFKI010000006.1"/>
</dbReference>
<dbReference type="GeneID" id="86155551"/>
<dbReference type="Pfam" id="PF02635">
    <property type="entry name" value="DsrE"/>
    <property type="match status" value="1"/>
</dbReference>
<organism evidence="2 3">
    <name type="scientific">Actinobacillus porcinus</name>
    <dbReference type="NCBI Taxonomy" id="51048"/>
    <lineage>
        <taxon>Bacteria</taxon>
        <taxon>Pseudomonadati</taxon>
        <taxon>Pseudomonadota</taxon>
        <taxon>Gammaproteobacteria</taxon>
        <taxon>Pasteurellales</taxon>
        <taxon>Pasteurellaceae</taxon>
        <taxon>Actinobacillus</taxon>
    </lineage>
</organism>
<dbReference type="InterPro" id="IPR017462">
    <property type="entry name" value="Sulphur_relay_TusC/DsrF"/>
</dbReference>
<dbReference type="InterPro" id="IPR027396">
    <property type="entry name" value="DsrEFH-like"/>
</dbReference>
<reference evidence="2 3" key="1">
    <citation type="submission" date="2019-05" db="EMBL/GenBank/DDBJ databases">
        <authorList>
            <consortium name="Pathogen Informatics"/>
        </authorList>
    </citation>
    <scope>NUCLEOTIDE SEQUENCE [LARGE SCALE GENOMIC DNA]</scope>
    <source>
        <strain evidence="2 3">NM319</strain>
    </source>
</reference>
<evidence type="ECO:0000313" key="3">
    <source>
        <dbReference type="Proteomes" id="UP000308167"/>
    </source>
</evidence>
<comment type="similarity">
    <text evidence="1">Belongs to the DsrF/TusC family.</text>
</comment>
<proteinExistence type="inferred from homology"/>
<accession>A0ABY6TJL4</accession>
<evidence type="ECO:0000313" key="2">
    <source>
        <dbReference type="EMBL" id="VTU07787.1"/>
    </source>
</evidence>
<dbReference type="PANTHER" id="PTHR38780:SF1">
    <property type="entry name" value="PROTEIN TUSC"/>
    <property type="match status" value="1"/>
</dbReference>